<dbReference type="Proteomes" id="UP001165427">
    <property type="component" value="Unassembled WGS sequence"/>
</dbReference>
<keyword evidence="11" id="KW-1185">Reference proteome</keyword>
<proteinExistence type="predicted"/>
<evidence type="ECO:0000259" key="8">
    <source>
        <dbReference type="PROSITE" id="PS50110"/>
    </source>
</evidence>
<evidence type="ECO:0000256" key="1">
    <source>
        <dbReference type="ARBA" id="ARBA00022490"/>
    </source>
</evidence>
<dbReference type="InterPro" id="IPR001789">
    <property type="entry name" value="Sig_transdc_resp-reg_receiver"/>
</dbReference>
<name>A0AA41UIE3_9BACT</name>
<dbReference type="GO" id="GO:0008984">
    <property type="term" value="F:protein-glutamate methylesterase activity"/>
    <property type="evidence" value="ECO:0007669"/>
    <property type="project" value="UniProtKB-EC"/>
</dbReference>
<evidence type="ECO:0000256" key="4">
    <source>
        <dbReference type="ARBA" id="ARBA00039140"/>
    </source>
</evidence>
<dbReference type="AlphaFoldDB" id="A0AA41UIE3"/>
<comment type="catalytic activity">
    <reaction evidence="5">
        <text>[protein]-L-glutamate 5-O-methyl ester + H2O = L-glutamyl-[protein] + methanol + H(+)</text>
        <dbReference type="Rhea" id="RHEA:23236"/>
        <dbReference type="Rhea" id="RHEA-COMP:10208"/>
        <dbReference type="Rhea" id="RHEA-COMP:10311"/>
        <dbReference type="ChEBI" id="CHEBI:15377"/>
        <dbReference type="ChEBI" id="CHEBI:15378"/>
        <dbReference type="ChEBI" id="CHEBI:17790"/>
        <dbReference type="ChEBI" id="CHEBI:29973"/>
        <dbReference type="ChEBI" id="CHEBI:82795"/>
        <dbReference type="EC" id="3.1.1.61"/>
    </reaction>
</comment>
<feature type="domain" description="Response regulatory" evidence="8">
    <location>
        <begin position="6"/>
        <end position="122"/>
    </location>
</feature>
<dbReference type="EMBL" id="JALJRB010000004">
    <property type="protein sequence ID" value="MCJ8499994.1"/>
    <property type="molecule type" value="Genomic_DNA"/>
</dbReference>
<dbReference type="Gene3D" id="3.40.50.180">
    <property type="entry name" value="Methylesterase CheB, C-terminal domain"/>
    <property type="match status" value="1"/>
</dbReference>
<reference evidence="10" key="1">
    <citation type="submission" date="2022-04" db="EMBL/GenBank/DDBJ databases">
        <title>Desulfatitalea alkaliphila sp. nov., a novel anaerobic sulfate-reducing bacterium isolated from terrestrial mud volcano, Taman Peninsula, Russia.</title>
        <authorList>
            <person name="Khomyakova M.A."/>
            <person name="Merkel A.Y."/>
            <person name="Slobodkin A.I."/>
        </authorList>
    </citation>
    <scope>NUCLEOTIDE SEQUENCE</scope>
    <source>
        <strain evidence="10">M08but</strain>
    </source>
</reference>
<dbReference type="PANTHER" id="PTHR42872:SF6">
    <property type="entry name" value="PROTEIN-GLUTAMATE METHYLESTERASE_PROTEIN-GLUTAMINE GLUTAMINASE"/>
    <property type="match status" value="1"/>
</dbReference>
<evidence type="ECO:0000259" key="9">
    <source>
        <dbReference type="PROSITE" id="PS50122"/>
    </source>
</evidence>
<evidence type="ECO:0000256" key="3">
    <source>
        <dbReference type="ARBA" id="ARBA00022801"/>
    </source>
</evidence>
<keyword evidence="7" id="KW-0597">Phosphoprotein</keyword>
<dbReference type="Pfam" id="PF00072">
    <property type="entry name" value="Response_reg"/>
    <property type="match status" value="1"/>
</dbReference>
<comment type="caution">
    <text evidence="6">Lacks conserved residue(s) required for the propagation of feature annotation.</text>
</comment>
<dbReference type="GO" id="GO:0000156">
    <property type="term" value="F:phosphorelay response regulator activity"/>
    <property type="evidence" value="ECO:0007669"/>
    <property type="project" value="InterPro"/>
</dbReference>
<dbReference type="InterPro" id="IPR035909">
    <property type="entry name" value="CheB_C"/>
</dbReference>
<evidence type="ECO:0000313" key="11">
    <source>
        <dbReference type="Proteomes" id="UP001165427"/>
    </source>
</evidence>
<evidence type="ECO:0000313" key="10">
    <source>
        <dbReference type="EMBL" id="MCJ8499994.1"/>
    </source>
</evidence>
<keyword evidence="1" id="KW-0963">Cytoplasm</keyword>
<dbReference type="EC" id="3.1.1.61" evidence="4"/>
<evidence type="ECO:0000256" key="2">
    <source>
        <dbReference type="ARBA" id="ARBA00022500"/>
    </source>
</evidence>
<dbReference type="InterPro" id="IPR011006">
    <property type="entry name" value="CheY-like_superfamily"/>
</dbReference>
<evidence type="ECO:0000256" key="5">
    <source>
        <dbReference type="ARBA" id="ARBA00048267"/>
    </source>
</evidence>
<dbReference type="RefSeq" id="WP_246903711.1">
    <property type="nucleotide sequence ID" value="NZ_JALJRB010000004.1"/>
</dbReference>
<dbReference type="CDD" id="cd17541">
    <property type="entry name" value="REC_CheB-like"/>
    <property type="match status" value="1"/>
</dbReference>
<dbReference type="SMART" id="SM00448">
    <property type="entry name" value="REC"/>
    <property type="match status" value="1"/>
</dbReference>
<sequence>MQEAIKVLVVDDALFMRKAITEILQSDPGLNVVGTARDGLDGLEKIKALAPHVITLDIDMPRMDGLEAIRHIMIESPVPVVVLSSLFSDGAVTFEALRLGVVDFVPKPSGGMSDDMDKARRQIIDRVKIASGVNFDNIRRVRMQTQPDGSAWDESNPPPVARNLVALGTSLTGPNTVIRLLTRLAPTLPAAVVVVQEIAPQILPAFAKQFDQHVPWCIEPAEDGRVLRQGCCYIGSNRSALRIGKNEEGIPCIRLGTAVDRPLDQFFSSAADVFAQHAIGVLLTGIGDDGAVGFAHIRSRGGHTIAQDASCCVYPNLTEHAIAQGTVNTIVDEVQLPGTIETCLS</sequence>
<gene>
    <name evidence="10" type="ORF">MRX98_05365</name>
</gene>
<accession>A0AA41UIE3</accession>
<dbReference type="CDD" id="cd16432">
    <property type="entry name" value="CheB_Rec"/>
    <property type="match status" value="1"/>
</dbReference>
<evidence type="ECO:0000256" key="7">
    <source>
        <dbReference type="PROSITE-ProRule" id="PRU00169"/>
    </source>
</evidence>
<evidence type="ECO:0000256" key="6">
    <source>
        <dbReference type="PROSITE-ProRule" id="PRU00050"/>
    </source>
</evidence>
<dbReference type="Gene3D" id="3.40.50.2300">
    <property type="match status" value="1"/>
</dbReference>
<dbReference type="InterPro" id="IPR000673">
    <property type="entry name" value="Sig_transdc_resp-reg_Me-estase"/>
</dbReference>
<dbReference type="SUPFAM" id="SSF52172">
    <property type="entry name" value="CheY-like"/>
    <property type="match status" value="1"/>
</dbReference>
<dbReference type="PIRSF" id="PIRSF000876">
    <property type="entry name" value="RR_chemtxs_CheB"/>
    <property type="match status" value="1"/>
</dbReference>
<dbReference type="GO" id="GO:0006935">
    <property type="term" value="P:chemotaxis"/>
    <property type="evidence" value="ECO:0007669"/>
    <property type="project" value="UniProtKB-KW"/>
</dbReference>
<keyword evidence="2" id="KW-0145">Chemotaxis</keyword>
<feature type="modified residue" description="4-aspartylphosphate" evidence="7">
    <location>
        <position position="57"/>
    </location>
</feature>
<dbReference type="PROSITE" id="PS50122">
    <property type="entry name" value="CHEB"/>
    <property type="match status" value="1"/>
</dbReference>
<keyword evidence="3" id="KW-0378">Hydrolase</keyword>
<comment type="caution">
    <text evidence="10">The sequence shown here is derived from an EMBL/GenBank/DDBJ whole genome shotgun (WGS) entry which is preliminary data.</text>
</comment>
<organism evidence="10 11">
    <name type="scientific">Desulfatitalea alkaliphila</name>
    <dbReference type="NCBI Taxonomy" id="2929485"/>
    <lineage>
        <taxon>Bacteria</taxon>
        <taxon>Pseudomonadati</taxon>
        <taxon>Thermodesulfobacteriota</taxon>
        <taxon>Desulfobacteria</taxon>
        <taxon>Desulfobacterales</taxon>
        <taxon>Desulfosarcinaceae</taxon>
        <taxon>Desulfatitalea</taxon>
    </lineage>
</organism>
<dbReference type="InterPro" id="IPR008248">
    <property type="entry name" value="CheB-like"/>
</dbReference>
<dbReference type="Pfam" id="PF01339">
    <property type="entry name" value="CheB_methylest"/>
    <property type="match status" value="1"/>
</dbReference>
<feature type="domain" description="CheB-type methylesterase" evidence="9">
    <location>
        <begin position="158"/>
        <end position="345"/>
    </location>
</feature>
<protein>
    <recommendedName>
        <fullName evidence="4">protein-glutamate methylesterase</fullName>
        <ecNumber evidence="4">3.1.1.61</ecNumber>
    </recommendedName>
</protein>
<dbReference type="PROSITE" id="PS50110">
    <property type="entry name" value="RESPONSE_REGULATORY"/>
    <property type="match status" value="1"/>
</dbReference>
<dbReference type="SUPFAM" id="SSF52738">
    <property type="entry name" value="Methylesterase CheB, C-terminal domain"/>
    <property type="match status" value="1"/>
</dbReference>
<dbReference type="PANTHER" id="PTHR42872">
    <property type="entry name" value="PROTEIN-GLUTAMATE METHYLESTERASE/PROTEIN-GLUTAMINE GLUTAMINASE"/>
    <property type="match status" value="1"/>
</dbReference>
<dbReference type="GO" id="GO:0005737">
    <property type="term" value="C:cytoplasm"/>
    <property type="evidence" value="ECO:0007669"/>
    <property type="project" value="InterPro"/>
</dbReference>